<keyword evidence="2" id="KW-1185">Reference proteome</keyword>
<dbReference type="Gene3D" id="3.40.50.10150">
    <property type="entry name" value="B12-dependent dehydatase associated subunit"/>
    <property type="match status" value="1"/>
</dbReference>
<dbReference type="InterPro" id="IPR010254">
    <property type="entry name" value="B12-dep_deHydtase_bsu"/>
</dbReference>
<dbReference type="Pfam" id="PF02288">
    <property type="entry name" value="Dehydratase_MU"/>
    <property type="match status" value="1"/>
</dbReference>
<dbReference type="EMBL" id="OMOH01000002">
    <property type="protein sequence ID" value="SPF67495.1"/>
    <property type="molecule type" value="Genomic_DNA"/>
</dbReference>
<gene>
    <name evidence="1" type="ORF">PROPJV5_0449</name>
</gene>
<accession>A0A375I077</accession>
<dbReference type="RefSeq" id="WP_119714722.1">
    <property type="nucleotide sequence ID" value="NZ_OMOH01000002.1"/>
</dbReference>
<dbReference type="InterPro" id="IPR003208">
    <property type="entry name" value="Dehydtase/Dehydtase_re"/>
</dbReference>
<dbReference type="AlphaFoldDB" id="A0A375I077"/>
<proteinExistence type="predicted"/>
<sequence length="119" mass="12784">MRPVEQERPTIGIRAGSDVPADRIDQIGFGMEEEGVPSLVTRGGSFDAAALAHEAALASRLGVGVGVSTRQIVVTTEKLDPARPYLTFDVDADWTHARDMGANAARLVKRMPLIEVTNE</sequence>
<dbReference type="SUPFAM" id="SSF52968">
    <property type="entry name" value="B12-dependent dehydatase associated subunit"/>
    <property type="match status" value="1"/>
</dbReference>
<evidence type="ECO:0000313" key="2">
    <source>
        <dbReference type="Proteomes" id="UP000265962"/>
    </source>
</evidence>
<dbReference type="OrthoDB" id="308037at2"/>
<organism evidence="1 2">
    <name type="scientific">Propionibacterium ruminifibrarum</name>
    <dbReference type="NCBI Taxonomy" id="1962131"/>
    <lineage>
        <taxon>Bacteria</taxon>
        <taxon>Bacillati</taxon>
        <taxon>Actinomycetota</taxon>
        <taxon>Actinomycetes</taxon>
        <taxon>Propionibacteriales</taxon>
        <taxon>Propionibacteriaceae</taxon>
        <taxon>Propionibacterium</taxon>
    </lineage>
</organism>
<protein>
    <submittedName>
        <fullName evidence="1">Dehydratase medium subunit</fullName>
    </submittedName>
</protein>
<name>A0A375I077_9ACTN</name>
<dbReference type="Proteomes" id="UP000265962">
    <property type="component" value="Unassembled WGS sequence"/>
</dbReference>
<evidence type="ECO:0000313" key="1">
    <source>
        <dbReference type="EMBL" id="SPF67495.1"/>
    </source>
</evidence>
<reference evidence="2" key="1">
    <citation type="submission" date="2018-02" db="EMBL/GenBank/DDBJ databases">
        <authorList>
            <person name="Hornung B."/>
        </authorList>
    </citation>
    <scope>NUCLEOTIDE SEQUENCE [LARGE SCALE GENOMIC DNA]</scope>
</reference>